<comment type="subcellular location">
    <subcellularLocation>
        <location evidence="12">Cell inner membrane</location>
        <topology evidence="12">Lipid-anchor</topology>
        <orientation evidence="12">Periplasmic side</orientation>
    </subcellularLocation>
</comment>
<gene>
    <name evidence="13" type="ORF">EQG49_07510</name>
</gene>
<dbReference type="PIRSF" id="PIRSF006268">
    <property type="entry name" value="ApbE"/>
    <property type="match status" value="1"/>
</dbReference>
<organism evidence="13 14">
    <name type="scientific">Periweissella cryptocerci</name>
    <dbReference type="NCBI Taxonomy" id="2506420"/>
    <lineage>
        <taxon>Bacteria</taxon>
        <taxon>Bacillati</taxon>
        <taxon>Bacillota</taxon>
        <taxon>Bacilli</taxon>
        <taxon>Lactobacillales</taxon>
        <taxon>Lactobacillaceae</taxon>
        <taxon>Periweissella</taxon>
    </lineage>
</organism>
<keyword evidence="12" id="KW-0449">Lipoprotein</keyword>
<protein>
    <recommendedName>
        <fullName evidence="2 10">FAD:protein FMN transferase</fullName>
        <ecNumber evidence="1 10">2.7.1.180</ecNumber>
    </recommendedName>
    <alternativeName>
        <fullName evidence="8 10">Flavin transferase</fullName>
    </alternativeName>
</protein>
<evidence type="ECO:0000256" key="7">
    <source>
        <dbReference type="ARBA" id="ARBA00022842"/>
    </source>
</evidence>
<keyword evidence="7 10" id="KW-0460">Magnesium</keyword>
<comment type="similarity">
    <text evidence="10 12">Belongs to the ApbE family.</text>
</comment>
<keyword evidence="4 10" id="KW-0808">Transferase</keyword>
<comment type="cofactor">
    <cofactor evidence="11">
        <name>Mg(2+)</name>
        <dbReference type="ChEBI" id="CHEBI:18420"/>
    </cofactor>
    <cofactor evidence="11">
        <name>Mn(2+)</name>
        <dbReference type="ChEBI" id="CHEBI:29035"/>
    </cofactor>
    <text evidence="11">Magnesium. Can also use manganese.</text>
</comment>
<keyword evidence="5 10" id="KW-0479">Metal-binding</keyword>
<evidence type="ECO:0000256" key="1">
    <source>
        <dbReference type="ARBA" id="ARBA00011955"/>
    </source>
</evidence>
<dbReference type="GO" id="GO:0046872">
    <property type="term" value="F:metal ion binding"/>
    <property type="evidence" value="ECO:0007669"/>
    <property type="project" value="UniProtKB-UniRule"/>
</dbReference>
<dbReference type="Gene3D" id="3.10.520.10">
    <property type="entry name" value="ApbE-like domains"/>
    <property type="match status" value="1"/>
</dbReference>
<dbReference type="InterPro" id="IPR003374">
    <property type="entry name" value="ApbE-like_sf"/>
</dbReference>
<dbReference type="RefSeq" id="WP_133363391.1">
    <property type="nucleotide sequence ID" value="NZ_CP037940.1"/>
</dbReference>
<dbReference type="PANTHER" id="PTHR30040:SF2">
    <property type="entry name" value="FAD:PROTEIN FMN TRANSFERASE"/>
    <property type="match status" value="1"/>
</dbReference>
<dbReference type="InterPro" id="IPR024932">
    <property type="entry name" value="ApbE"/>
</dbReference>
<evidence type="ECO:0000256" key="5">
    <source>
        <dbReference type="ARBA" id="ARBA00022723"/>
    </source>
</evidence>
<dbReference type="AlphaFoldDB" id="A0A4P6YU63"/>
<proteinExistence type="inferred from homology"/>
<evidence type="ECO:0000313" key="14">
    <source>
        <dbReference type="Proteomes" id="UP000292886"/>
    </source>
</evidence>
<feature type="binding site" evidence="11">
    <location>
        <position position="179"/>
    </location>
    <ligand>
        <name>Mg(2+)</name>
        <dbReference type="ChEBI" id="CHEBI:18420"/>
    </ligand>
</feature>
<dbReference type="OrthoDB" id="9778595at2"/>
<reference evidence="14" key="1">
    <citation type="submission" date="2019-03" db="EMBL/GenBank/DDBJ databases">
        <title>Weissella sp. 26KH-42 Genome sequencing.</title>
        <authorList>
            <person name="Heo J."/>
            <person name="Kim S.-J."/>
            <person name="Kim J.-S."/>
            <person name="Hong S.-B."/>
            <person name="Kwon S.-W."/>
        </authorList>
    </citation>
    <scope>NUCLEOTIDE SEQUENCE [LARGE SCALE GENOMIC DNA]</scope>
    <source>
        <strain evidence="14">26KH-42</strain>
    </source>
</reference>
<evidence type="ECO:0000256" key="10">
    <source>
        <dbReference type="PIRNR" id="PIRNR006268"/>
    </source>
</evidence>
<comment type="function">
    <text evidence="12">Flavin transferase that catalyzes the transfer of the FMN moiety of FAD and its covalent binding to the hydroxyl group of a threonine residue in a target flavoprotein.</text>
</comment>
<dbReference type="GO" id="GO:0016740">
    <property type="term" value="F:transferase activity"/>
    <property type="evidence" value="ECO:0007669"/>
    <property type="project" value="UniProtKB-UniRule"/>
</dbReference>
<name>A0A4P6YU63_9LACO</name>
<evidence type="ECO:0000256" key="6">
    <source>
        <dbReference type="ARBA" id="ARBA00022827"/>
    </source>
</evidence>
<feature type="binding site" evidence="11">
    <location>
        <position position="295"/>
    </location>
    <ligand>
        <name>Mg(2+)</name>
        <dbReference type="ChEBI" id="CHEBI:18420"/>
    </ligand>
</feature>
<keyword evidence="12" id="KW-0997">Cell inner membrane</keyword>
<keyword evidence="6 10" id="KW-0274">FAD</keyword>
<dbReference type="KEGG" id="wei:EQG49_07510"/>
<evidence type="ECO:0000256" key="3">
    <source>
        <dbReference type="ARBA" id="ARBA00022630"/>
    </source>
</evidence>
<comment type="catalytic activity">
    <reaction evidence="9 10 12">
        <text>L-threonyl-[protein] + FAD = FMN-L-threonyl-[protein] + AMP + H(+)</text>
        <dbReference type="Rhea" id="RHEA:36847"/>
        <dbReference type="Rhea" id="RHEA-COMP:11060"/>
        <dbReference type="Rhea" id="RHEA-COMP:11061"/>
        <dbReference type="ChEBI" id="CHEBI:15378"/>
        <dbReference type="ChEBI" id="CHEBI:30013"/>
        <dbReference type="ChEBI" id="CHEBI:57692"/>
        <dbReference type="ChEBI" id="CHEBI:74257"/>
        <dbReference type="ChEBI" id="CHEBI:456215"/>
        <dbReference type="EC" id="2.7.1.180"/>
    </reaction>
</comment>
<accession>A0A4P6YU63</accession>
<keyword evidence="3 10" id="KW-0285">Flavoprotein</keyword>
<dbReference type="PANTHER" id="PTHR30040">
    <property type="entry name" value="THIAMINE BIOSYNTHESIS LIPOPROTEIN APBE"/>
    <property type="match status" value="1"/>
</dbReference>
<evidence type="ECO:0000256" key="2">
    <source>
        <dbReference type="ARBA" id="ARBA00016337"/>
    </source>
</evidence>
<evidence type="ECO:0000256" key="9">
    <source>
        <dbReference type="ARBA" id="ARBA00048540"/>
    </source>
</evidence>
<dbReference type="EMBL" id="CP037940">
    <property type="protein sequence ID" value="QBO36314.1"/>
    <property type="molecule type" value="Genomic_DNA"/>
</dbReference>
<evidence type="ECO:0000256" key="8">
    <source>
        <dbReference type="ARBA" id="ARBA00031306"/>
    </source>
</evidence>
<evidence type="ECO:0000256" key="4">
    <source>
        <dbReference type="ARBA" id="ARBA00022679"/>
    </source>
</evidence>
<dbReference type="Pfam" id="PF02424">
    <property type="entry name" value="ApbE"/>
    <property type="match status" value="1"/>
</dbReference>
<evidence type="ECO:0000256" key="11">
    <source>
        <dbReference type="PIRSR" id="PIRSR006268-2"/>
    </source>
</evidence>
<sequence>MNKKKLVGLFSVIAILAVVLVACGKPKVELMKDPYQKTEFHIGTICTIRVWDKDKKDAVKDAFARIAKSDKQMAVNGDGSVADKINAAAGKHPVKVPADMWPLFEKAKYYSENSGGVFDASIGAFTNLWRIGFPDAHVPAQKEIDAAKPLVGWKQNVVLDEKNHTVFLKQKGVRLDFGGIAKGYIADQVWQTLKKHGVTTAVIDLGGNLVVMGKSPAGKDKNWNVGIQSPTASRGDAVGYVPEQNKSIVTAGIYEKYLKTKDHTYIYLIDPATGYPYENNLAGVSIISAKSVNGDALSNVAFNKGLKGGLAYMNQLHRKNGTEAIFITKDKKLYLTDGLKKTFKVDKNSGYTLGNPADAK</sequence>
<dbReference type="PROSITE" id="PS51257">
    <property type="entry name" value="PROKAR_LIPOPROTEIN"/>
    <property type="match status" value="1"/>
</dbReference>
<dbReference type="Proteomes" id="UP000292886">
    <property type="component" value="Chromosome"/>
</dbReference>
<dbReference type="SUPFAM" id="SSF143631">
    <property type="entry name" value="ApbE-like"/>
    <property type="match status" value="1"/>
</dbReference>
<dbReference type="GO" id="GO:0005886">
    <property type="term" value="C:plasma membrane"/>
    <property type="evidence" value="ECO:0007669"/>
    <property type="project" value="UniProtKB-SubCell"/>
</dbReference>
<evidence type="ECO:0000313" key="13">
    <source>
        <dbReference type="EMBL" id="QBO36314.1"/>
    </source>
</evidence>
<dbReference type="EC" id="2.7.1.180" evidence="1 10"/>
<evidence type="ECO:0000256" key="12">
    <source>
        <dbReference type="RuleBase" id="RU363002"/>
    </source>
</evidence>
<keyword evidence="12" id="KW-1003">Cell membrane</keyword>
<keyword evidence="12" id="KW-0472">Membrane</keyword>
<keyword evidence="14" id="KW-1185">Reference proteome</keyword>